<evidence type="ECO:0000256" key="1">
    <source>
        <dbReference type="SAM" id="Phobius"/>
    </source>
</evidence>
<dbReference type="EMBL" id="JAESWA010000022">
    <property type="protein sequence ID" value="MBL4932113.1"/>
    <property type="molecule type" value="Genomic_DNA"/>
</dbReference>
<evidence type="ECO:0000313" key="2">
    <source>
        <dbReference type="EMBL" id="MBL4932113.1"/>
    </source>
</evidence>
<protein>
    <submittedName>
        <fullName evidence="2">Uncharacterized protein</fullName>
    </submittedName>
</protein>
<keyword evidence="3" id="KW-1185">Reference proteome</keyword>
<accession>A0A937K523</accession>
<sequence length="266" mass="29980">MNLKIKPSLLIIIFSVGIIAGIITISSGNFEKIYNNSPSYTNSPTNNDTVKDSIVEVPLNIIPLQDAFLQNKDFKDKTEKSGVNLSIINKESKNSSSLLNSNKNRFEFIPDLNNAVSNTILNVQSKKIYISYIFSSEKPLTYTISNIPYLSKGTFNVAIINSKEYNVSIEKTLIDKHFNIIIVESDTEASSKVIDKTLIINNPESEKFIYGFSLVYSKDTPIAYGLKLIFNKMSYSERKTVISAFNSKAQNLPFYAKENFNYIDLD</sequence>
<dbReference type="RefSeq" id="WP_202767489.1">
    <property type="nucleotide sequence ID" value="NZ_JAESWA010000022.1"/>
</dbReference>
<dbReference type="Proteomes" id="UP000623681">
    <property type="component" value="Unassembled WGS sequence"/>
</dbReference>
<keyword evidence="1" id="KW-0812">Transmembrane</keyword>
<comment type="caution">
    <text evidence="2">The sequence shown here is derived from an EMBL/GenBank/DDBJ whole genome shotgun (WGS) entry which is preliminary data.</text>
</comment>
<evidence type="ECO:0000313" key="3">
    <source>
        <dbReference type="Proteomes" id="UP000623681"/>
    </source>
</evidence>
<dbReference type="AlphaFoldDB" id="A0A937K523"/>
<organism evidence="2 3">
    <name type="scientific">Clostridium paridis</name>
    <dbReference type="NCBI Taxonomy" id="2803863"/>
    <lineage>
        <taxon>Bacteria</taxon>
        <taxon>Bacillati</taxon>
        <taxon>Bacillota</taxon>
        <taxon>Clostridia</taxon>
        <taxon>Eubacteriales</taxon>
        <taxon>Clostridiaceae</taxon>
        <taxon>Clostridium</taxon>
    </lineage>
</organism>
<gene>
    <name evidence="2" type="ORF">JK634_09880</name>
</gene>
<keyword evidence="1" id="KW-0472">Membrane</keyword>
<feature type="transmembrane region" description="Helical" evidence="1">
    <location>
        <begin position="9"/>
        <end position="30"/>
    </location>
</feature>
<name>A0A937K523_9CLOT</name>
<reference evidence="2" key="1">
    <citation type="submission" date="2021-01" db="EMBL/GenBank/DDBJ databases">
        <title>Genome public.</title>
        <authorList>
            <person name="Liu C."/>
            <person name="Sun Q."/>
        </authorList>
    </citation>
    <scope>NUCLEOTIDE SEQUENCE</scope>
    <source>
        <strain evidence="2">YIM B02565</strain>
    </source>
</reference>
<proteinExistence type="predicted"/>
<keyword evidence="1" id="KW-1133">Transmembrane helix</keyword>